<dbReference type="GO" id="GO:0030992">
    <property type="term" value="C:intraciliary transport particle B"/>
    <property type="evidence" value="ECO:0007669"/>
    <property type="project" value="TreeGrafter"/>
</dbReference>
<comment type="similarity">
    <text evidence="2">Belongs to the IFT56 family.</text>
</comment>
<dbReference type="eggNOG" id="KOG3785">
    <property type="taxonomic scope" value="Eukaryota"/>
</dbReference>
<sequence>MLLSRLRPAWKKKDEKKKVEIPELEQFLEKKDYTGAISLLEHRQKSNGLTIEDSTWLGYCSYHAGDFKKAAAAYSWIMAQPDAPPETFVYLGCCFFFMAMYEDAQQCAERGPKGPLQNRLLFHISHKLRDEKKLMLHHSQLKDSIEDRICLAAMHYLREHYKEAIDEYKKLLKEEPTYLALHVYLGLCYYKLDYYDVSIQVLENYLSVHPASPIAVNLKACNHYRLYNAKAADNELKALKHLAKSDLHFGKDIITHNTVVFRNGDGALQVLPALVDVVPEARLNLCIHYLKKQNIDAAYELMQDRDTGVGQNPLLRAITYTFKGYEDRNPDMLENAAKLYKSFGDSEADCDTIAGRQSMASAEFLWKQFDNALIYLRSIKKFFEMDDLFNYNYGQALVQAGEYEEAEQILETIKEVEYIYDASYLQCLARAYVKNGKPEKAWEMCRKEENAHEVVDLLNVVANDCYIAENYFFALKAFEELQNKDTLGLNETKFIAAKKGSFIGVLKMFSNGRITIENLREAFKIMEKTKDVPSVANVLHTARTWVNEVGVLL</sequence>
<dbReference type="EMBL" id="CAJFDI010000003">
    <property type="protein sequence ID" value="CAD5222095.1"/>
    <property type="molecule type" value="Genomic_DNA"/>
</dbReference>
<evidence type="ECO:0000313" key="8">
    <source>
        <dbReference type="Proteomes" id="UP000095284"/>
    </source>
</evidence>
<comment type="subcellular location">
    <subcellularLocation>
        <location evidence="1">Cell projection</location>
        <location evidence="1">Cilium</location>
    </subcellularLocation>
</comment>
<dbReference type="Proteomes" id="UP000095284">
    <property type="component" value="Unplaced"/>
</dbReference>
<gene>
    <name evidence="6" type="ORF">BXYJ_LOCUS7063</name>
</gene>
<organism evidence="8 10">
    <name type="scientific">Bursaphelenchus xylophilus</name>
    <name type="common">Pinewood nematode worm</name>
    <name type="synonym">Aphelenchoides xylophilus</name>
    <dbReference type="NCBI Taxonomy" id="6326"/>
    <lineage>
        <taxon>Eukaryota</taxon>
        <taxon>Metazoa</taxon>
        <taxon>Ecdysozoa</taxon>
        <taxon>Nematoda</taxon>
        <taxon>Chromadorea</taxon>
        <taxon>Rhabditida</taxon>
        <taxon>Tylenchina</taxon>
        <taxon>Tylenchomorpha</taxon>
        <taxon>Aphelenchoidea</taxon>
        <taxon>Aphelenchoididae</taxon>
        <taxon>Bursaphelenchus</taxon>
    </lineage>
</organism>
<evidence type="ECO:0000256" key="4">
    <source>
        <dbReference type="ARBA" id="ARBA00022803"/>
    </source>
</evidence>
<dbReference type="SUPFAM" id="SSF48452">
    <property type="entry name" value="TPR-like"/>
    <property type="match status" value="2"/>
</dbReference>
<evidence type="ECO:0000256" key="3">
    <source>
        <dbReference type="ARBA" id="ARBA00022737"/>
    </source>
</evidence>
<dbReference type="EMBL" id="CAJFCV020000003">
    <property type="protein sequence ID" value="CAG9109124.1"/>
    <property type="molecule type" value="Genomic_DNA"/>
</dbReference>
<dbReference type="PANTHER" id="PTHR14781:SF0">
    <property type="entry name" value="INTRAFLAGELLAR TRANSPORT PROTEIN 56"/>
    <property type="match status" value="1"/>
</dbReference>
<name>A0A1I7RZZ7_BURXY</name>
<evidence type="ECO:0000256" key="5">
    <source>
        <dbReference type="ARBA" id="ARBA00023273"/>
    </source>
</evidence>
<dbReference type="PANTHER" id="PTHR14781">
    <property type="entry name" value="INTRAFLAGELLAR TRANSPORT PROTEIN 56"/>
    <property type="match status" value="1"/>
</dbReference>
<dbReference type="Gene3D" id="1.25.40.10">
    <property type="entry name" value="Tetratricopeptide repeat domain"/>
    <property type="match status" value="3"/>
</dbReference>
<keyword evidence="4" id="KW-0802">TPR repeat</keyword>
<evidence type="ECO:0000313" key="9">
    <source>
        <dbReference type="Proteomes" id="UP000659654"/>
    </source>
</evidence>
<evidence type="ECO:0000256" key="1">
    <source>
        <dbReference type="ARBA" id="ARBA00004138"/>
    </source>
</evidence>
<dbReference type="GO" id="GO:0035720">
    <property type="term" value="P:intraciliary anterograde transport"/>
    <property type="evidence" value="ECO:0007669"/>
    <property type="project" value="TreeGrafter"/>
</dbReference>
<dbReference type="AlphaFoldDB" id="A0A1I7RZZ7"/>
<dbReference type="WBParaSite" id="BXY_0632000.1">
    <property type="protein sequence ID" value="BXY_0632000.1"/>
    <property type="gene ID" value="BXY_0632000"/>
</dbReference>
<dbReference type="SMR" id="A0A1I7RZZ7"/>
<proteinExistence type="inferred from homology"/>
<evidence type="ECO:0000256" key="2">
    <source>
        <dbReference type="ARBA" id="ARBA00007834"/>
    </source>
</evidence>
<dbReference type="GO" id="GO:0036064">
    <property type="term" value="C:ciliary basal body"/>
    <property type="evidence" value="ECO:0007669"/>
    <property type="project" value="TreeGrafter"/>
</dbReference>
<dbReference type="GO" id="GO:0120170">
    <property type="term" value="F:intraciliary transport particle B binding"/>
    <property type="evidence" value="ECO:0007669"/>
    <property type="project" value="TreeGrafter"/>
</dbReference>
<keyword evidence="5" id="KW-0966">Cell projection</keyword>
<keyword evidence="3" id="KW-0677">Repeat</keyword>
<evidence type="ECO:0000313" key="7">
    <source>
        <dbReference type="EMBL" id="CAG9109124.1"/>
    </source>
</evidence>
<evidence type="ECO:0000313" key="6">
    <source>
        <dbReference type="EMBL" id="CAD5222095.1"/>
    </source>
</evidence>
<dbReference type="Proteomes" id="UP000582659">
    <property type="component" value="Unassembled WGS sequence"/>
</dbReference>
<dbReference type="Proteomes" id="UP000659654">
    <property type="component" value="Unassembled WGS sequence"/>
</dbReference>
<accession>A0A1I7RZZ7</accession>
<reference evidence="7" key="2">
    <citation type="submission" date="2020-08" db="EMBL/GenBank/DDBJ databases">
        <authorList>
            <person name="Kikuchi T."/>
        </authorList>
    </citation>
    <scope>NUCLEOTIDE SEQUENCE</scope>
    <source>
        <strain evidence="6">Ka4C1</strain>
    </source>
</reference>
<dbReference type="InterPro" id="IPR011990">
    <property type="entry name" value="TPR-like_helical_dom_sf"/>
</dbReference>
<reference evidence="10" key="1">
    <citation type="submission" date="2016-11" db="UniProtKB">
        <authorList>
            <consortium name="WormBaseParasite"/>
        </authorList>
    </citation>
    <scope>IDENTIFICATION</scope>
</reference>
<dbReference type="OrthoDB" id="95390at2759"/>
<evidence type="ECO:0000313" key="10">
    <source>
        <dbReference type="WBParaSite" id="BXY_0632000.1"/>
    </source>
</evidence>
<dbReference type="GO" id="GO:0035735">
    <property type="term" value="P:intraciliary transport involved in cilium assembly"/>
    <property type="evidence" value="ECO:0007669"/>
    <property type="project" value="TreeGrafter"/>
</dbReference>
<protein>
    <submittedName>
        <fullName evidence="6">(pine wood nematode) hypothetical protein</fullName>
    </submittedName>
</protein>
<dbReference type="GO" id="GO:0097546">
    <property type="term" value="C:ciliary base"/>
    <property type="evidence" value="ECO:0007669"/>
    <property type="project" value="TreeGrafter"/>
</dbReference>
<keyword evidence="9" id="KW-1185">Reference proteome</keyword>
<dbReference type="InterPro" id="IPR030511">
    <property type="entry name" value="TTC26"/>
</dbReference>